<dbReference type="PROSITE" id="PS50181">
    <property type="entry name" value="FBOX"/>
    <property type="match status" value="1"/>
</dbReference>
<dbReference type="Proteomes" id="UP001307849">
    <property type="component" value="Unassembled WGS sequence"/>
</dbReference>
<dbReference type="Pfam" id="PF12937">
    <property type="entry name" value="F-box-like"/>
    <property type="match status" value="1"/>
</dbReference>
<evidence type="ECO:0000313" key="2">
    <source>
        <dbReference type="EMBL" id="KAK6508397.1"/>
    </source>
</evidence>
<sequence>MYLSSLAPELLLNIISYLDPYDLANFIQTCRYIYNTCNGLLRQKVDALTLEFFTEFRHPVGGWGRYYSLRNSGLMFAVSFTIVDVESGHQSSIYNTLSEDLFEALKSQITKGNKRIINGKIQMSEEMLNSSRHIRRILLTLNAYSHFHPASEFSVTSLCAKFPLKDVPILFDTRKLTKLCLTFRTALWEYDYSKGFPNPNSEPSQHAPPKKEVLQDILSLKDLLLKVSNLEVLSLRPQVSFIGIAEPLLVSPPALSQLKQAVEGLTKLHTLKISQYLFHPSFFLPVPETVKTLQYKKTDRLSQQWWCHFARAPLTNVENLSIGLESSGFLSGSSTNAGAGYKGFLKGIGKGFTIGDVEIRSLKKFTCQDADNLRLPRDLVECIKRKNQGLEE</sequence>
<dbReference type="InterPro" id="IPR036047">
    <property type="entry name" value="F-box-like_dom_sf"/>
</dbReference>
<dbReference type="Gene3D" id="1.20.1280.50">
    <property type="match status" value="1"/>
</dbReference>
<dbReference type="SUPFAM" id="SSF81383">
    <property type="entry name" value="F-box domain"/>
    <property type="match status" value="1"/>
</dbReference>
<dbReference type="CDD" id="cd09917">
    <property type="entry name" value="F-box_SF"/>
    <property type="match status" value="1"/>
</dbReference>
<gene>
    <name evidence="2" type="ORF">TWF506_010490</name>
</gene>
<feature type="domain" description="F-box" evidence="1">
    <location>
        <begin position="1"/>
        <end position="44"/>
    </location>
</feature>
<protein>
    <recommendedName>
        <fullName evidence="1">F-box domain-containing protein</fullName>
    </recommendedName>
</protein>
<dbReference type="InterPro" id="IPR001810">
    <property type="entry name" value="F-box_dom"/>
</dbReference>
<proteinExistence type="predicted"/>
<accession>A0AAN8RKZ2</accession>
<dbReference type="AlphaFoldDB" id="A0AAN8RKZ2"/>
<organism evidence="2 3">
    <name type="scientific">Arthrobotrys conoides</name>
    <dbReference type="NCBI Taxonomy" id="74498"/>
    <lineage>
        <taxon>Eukaryota</taxon>
        <taxon>Fungi</taxon>
        <taxon>Dikarya</taxon>
        <taxon>Ascomycota</taxon>
        <taxon>Pezizomycotina</taxon>
        <taxon>Orbiliomycetes</taxon>
        <taxon>Orbiliales</taxon>
        <taxon>Orbiliaceae</taxon>
        <taxon>Arthrobotrys</taxon>
    </lineage>
</organism>
<dbReference type="EMBL" id="JAVHJM010000008">
    <property type="protein sequence ID" value="KAK6508397.1"/>
    <property type="molecule type" value="Genomic_DNA"/>
</dbReference>
<evidence type="ECO:0000313" key="3">
    <source>
        <dbReference type="Proteomes" id="UP001307849"/>
    </source>
</evidence>
<comment type="caution">
    <text evidence="2">The sequence shown here is derived from an EMBL/GenBank/DDBJ whole genome shotgun (WGS) entry which is preliminary data.</text>
</comment>
<name>A0AAN8RKZ2_9PEZI</name>
<reference evidence="2 3" key="1">
    <citation type="submission" date="2019-10" db="EMBL/GenBank/DDBJ databases">
        <authorList>
            <person name="Palmer J.M."/>
        </authorList>
    </citation>
    <scope>NUCLEOTIDE SEQUENCE [LARGE SCALE GENOMIC DNA]</scope>
    <source>
        <strain evidence="2 3">TWF506</strain>
    </source>
</reference>
<keyword evidence="3" id="KW-1185">Reference proteome</keyword>
<evidence type="ECO:0000259" key="1">
    <source>
        <dbReference type="PROSITE" id="PS50181"/>
    </source>
</evidence>